<dbReference type="InterPro" id="IPR052337">
    <property type="entry name" value="SAT4-like"/>
</dbReference>
<keyword evidence="2 7" id="KW-0812">Transmembrane</keyword>
<feature type="transmembrane region" description="Helical" evidence="7">
    <location>
        <begin position="156"/>
        <end position="179"/>
    </location>
</feature>
<accession>A0A6A6WVQ4</accession>
<evidence type="ECO:0000256" key="7">
    <source>
        <dbReference type="SAM" id="Phobius"/>
    </source>
</evidence>
<dbReference type="InterPro" id="IPR049326">
    <property type="entry name" value="Rhodopsin_dom_fungi"/>
</dbReference>
<evidence type="ECO:0000313" key="10">
    <source>
        <dbReference type="Proteomes" id="UP000799757"/>
    </source>
</evidence>
<evidence type="ECO:0000256" key="4">
    <source>
        <dbReference type="ARBA" id="ARBA00023136"/>
    </source>
</evidence>
<dbReference type="GO" id="GO:0016020">
    <property type="term" value="C:membrane"/>
    <property type="evidence" value="ECO:0007669"/>
    <property type="project" value="UniProtKB-SubCell"/>
</dbReference>
<evidence type="ECO:0000256" key="3">
    <source>
        <dbReference type="ARBA" id="ARBA00022989"/>
    </source>
</evidence>
<dbReference type="Proteomes" id="UP000799757">
    <property type="component" value="Unassembled WGS sequence"/>
</dbReference>
<evidence type="ECO:0000256" key="1">
    <source>
        <dbReference type="ARBA" id="ARBA00004141"/>
    </source>
</evidence>
<keyword evidence="3 7" id="KW-1133">Transmembrane helix</keyword>
<reference evidence="9" key="1">
    <citation type="journal article" date="2020" name="Stud. Mycol.">
        <title>101 Dothideomycetes genomes: a test case for predicting lifestyles and emergence of pathogens.</title>
        <authorList>
            <person name="Haridas S."/>
            <person name="Albert R."/>
            <person name="Binder M."/>
            <person name="Bloem J."/>
            <person name="Labutti K."/>
            <person name="Salamov A."/>
            <person name="Andreopoulos B."/>
            <person name="Baker S."/>
            <person name="Barry K."/>
            <person name="Bills G."/>
            <person name="Bluhm B."/>
            <person name="Cannon C."/>
            <person name="Castanera R."/>
            <person name="Culley D."/>
            <person name="Daum C."/>
            <person name="Ezra D."/>
            <person name="Gonzalez J."/>
            <person name="Henrissat B."/>
            <person name="Kuo A."/>
            <person name="Liang C."/>
            <person name="Lipzen A."/>
            <person name="Lutzoni F."/>
            <person name="Magnuson J."/>
            <person name="Mondo S."/>
            <person name="Nolan M."/>
            <person name="Ohm R."/>
            <person name="Pangilinan J."/>
            <person name="Park H.-J."/>
            <person name="Ramirez L."/>
            <person name="Alfaro M."/>
            <person name="Sun H."/>
            <person name="Tritt A."/>
            <person name="Yoshinaga Y."/>
            <person name="Zwiers L.-H."/>
            <person name="Turgeon B."/>
            <person name="Goodwin S."/>
            <person name="Spatafora J."/>
            <person name="Crous P."/>
            <person name="Grigoriev I."/>
        </authorList>
    </citation>
    <scope>NUCLEOTIDE SEQUENCE</scope>
    <source>
        <strain evidence="9">CBS 109.77</strain>
    </source>
</reference>
<feature type="transmembrane region" description="Helical" evidence="7">
    <location>
        <begin position="59"/>
        <end position="83"/>
    </location>
</feature>
<feature type="transmembrane region" description="Helical" evidence="7">
    <location>
        <begin position="28"/>
        <end position="47"/>
    </location>
</feature>
<evidence type="ECO:0000259" key="8">
    <source>
        <dbReference type="Pfam" id="PF20684"/>
    </source>
</evidence>
<feature type="transmembrane region" description="Helical" evidence="7">
    <location>
        <begin position="270"/>
        <end position="296"/>
    </location>
</feature>
<evidence type="ECO:0000256" key="5">
    <source>
        <dbReference type="ARBA" id="ARBA00038359"/>
    </source>
</evidence>
<proteinExistence type="inferred from homology"/>
<comment type="similarity">
    <text evidence="5">Belongs to the SAT4 family.</text>
</comment>
<dbReference type="PANTHER" id="PTHR33048:SF92">
    <property type="entry name" value="INTEGRAL MEMBRANE PROTEIN"/>
    <property type="match status" value="1"/>
</dbReference>
<dbReference type="AlphaFoldDB" id="A0A6A6WVQ4"/>
<keyword evidence="4 7" id="KW-0472">Membrane</keyword>
<dbReference type="OrthoDB" id="444631at2759"/>
<feature type="compositionally biased region" description="Polar residues" evidence="6">
    <location>
        <begin position="366"/>
        <end position="378"/>
    </location>
</feature>
<dbReference type="EMBL" id="MU002240">
    <property type="protein sequence ID" value="KAF2788172.1"/>
    <property type="molecule type" value="Genomic_DNA"/>
</dbReference>
<gene>
    <name evidence="9" type="ORF">K505DRAFT_379079</name>
</gene>
<protein>
    <recommendedName>
        <fullName evidence="8">Rhodopsin domain-containing protein</fullName>
    </recommendedName>
</protein>
<feature type="region of interest" description="Disordered" evidence="6">
    <location>
        <begin position="366"/>
        <end position="386"/>
    </location>
</feature>
<evidence type="ECO:0000256" key="2">
    <source>
        <dbReference type="ARBA" id="ARBA00022692"/>
    </source>
</evidence>
<dbReference type="Pfam" id="PF20684">
    <property type="entry name" value="Fung_rhodopsin"/>
    <property type="match status" value="1"/>
</dbReference>
<keyword evidence="10" id="KW-1185">Reference proteome</keyword>
<feature type="transmembrane region" description="Helical" evidence="7">
    <location>
        <begin position="199"/>
        <end position="226"/>
    </location>
</feature>
<feature type="domain" description="Rhodopsin" evidence="8">
    <location>
        <begin position="48"/>
        <end position="301"/>
    </location>
</feature>
<dbReference type="PANTHER" id="PTHR33048">
    <property type="entry name" value="PTH11-LIKE INTEGRAL MEMBRANE PROTEIN (AFU_ORTHOLOGUE AFUA_5G11245)"/>
    <property type="match status" value="1"/>
</dbReference>
<evidence type="ECO:0000313" key="9">
    <source>
        <dbReference type="EMBL" id="KAF2788172.1"/>
    </source>
</evidence>
<evidence type="ECO:0000256" key="6">
    <source>
        <dbReference type="SAM" id="MobiDB-lite"/>
    </source>
</evidence>
<sequence length="478" mass="53703">MVEPDRAPGIDRRQILWLIDHACRIDRLSFKVLVLLLAILAVLASIVRLQFRVRNDRRLLLDDWLVLFATVCLVTETGLVFHFSNVLYLSDALNTQLAVYLWIWKDEALLNELFGVKLAYMIAYFAFGWVTIFAVKYSFLALFYPMVTKVKTRLRIWYWVTVAATTIAGIFITLDAFVVCPRFGADDNHKCTTESDYHAMLGAGIVVQVLDIVSDLMIISIPLILLRMSQIRFKHKRRIAITLSLSGICIILSVARVSGGIRKNLEGAPIFGVVWISFLLHCEASIAVLAGSVPALRAIYRTHLQRRITYPSEDVESAKTTLKSRPLHSIAMGWPNAAKWPKGREEHPQSPTPHSIYTLPPLCGLSRQSQHAHSNGQSECDLDKDSDNQSMINVRHAHHDSQTSGQNEIRVTYECTVVSEDASSQDMPDFNEATLHANLFLGLPTYPDIPEPVAGSNIRSIDYGIEEHFGRISVGLHV</sequence>
<organism evidence="9 10">
    <name type="scientific">Melanomma pulvis-pyrius CBS 109.77</name>
    <dbReference type="NCBI Taxonomy" id="1314802"/>
    <lineage>
        <taxon>Eukaryota</taxon>
        <taxon>Fungi</taxon>
        <taxon>Dikarya</taxon>
        <taxon>Ascomycota</taxon>
        <taxon>Pezizomycotina</taxon>
        <taxon>Dothideomycetes</taxon>
        <taxon>Pleosporomycetidae</taxon>
        <taxon>Pleosporales</taxon>
        <taxon>Melanommataceae</taxon>
        <taxon>Melanomma</taxon>
    </lineage>
</organism>
<name>A0A6A6WVQ4_9PLEO</name>
<feature type="transmembrane region" description="Helical" evidence="7">
    <location>
        <begin position="118"/>
        <end position="144"/>
    </location>
</feature>
<feature type="transmembrane region" description="Helical" evidence="7">
    <location>
        <begin position="238"/>
        <end position="258"/>
    </location>
</feature>
<comment type="subcellular location">
    <subcellularLocation>
        <location evidence="1">Membrane</location>
        <topology evidence="1">Multi-pass membrane protein</topology>
    </subcellularLocation>
</comment>